<name>A0ABV9MPC7_9MICC</name>
<feature type="transmembrane region" description="Helical" evidence="2">
    <location>
        <begin position="41"/>
        <end position="62"/>
    </location>
</feature>
<evidence type="ECO:0000313" key="4">
    <source>
        <dbReference type="Proteomes" id="UP001595884"/>
    </source>
</evidence>
<evidence type="ECO:0000256" key="1">
    <source>
        <dbReference type="SAM" id="MobiDB-lite"/>
    </source>
</evidence>
<dbReference type="EMBL" id="JBHSHE010000082">
    <property type="protein sequence ID" value="MFC4717811.1"/>
    <property type="molecule type" value="Genomic_DNA"/>
</dbReference>
<keyword evidence="2" id="KW-0812">Transmembrane</keyword>
<keyword evidence="2" id="KW-0472">Membrane</keyword>
<evidence type="ECO:0008006" key="5">
    <source>
        <dbReference type="Google" id="ProtNLM"/>
    </source>
</evidence>
<organism evidence="3 4">
    <name type="scientific">Glutamicibacter bergerei</name>
    <dbReference type="NCBI Taxonomy" id="256702"/>
    <lineage>
        <taxon>Bacteria</taxon>
        <taxon>Bacillati</taxon>
        <taxon>Actinomycetota</taxon>
        <taxon>Actinomycetes</taxon>
        <taxon>Micrococcales</taxon>
        <taxon>Micrococcaceae</taxon>
        <taxon>Glutamicibacter</taxon>
    </lineage>
</organism>
<evidence type="ECO:0000256" key="2">
    <source>
        <dbReference type="SAM" id="Phobius"/>
    </source>
</evidence>
<protein>
    <recommendedName>
        <fullName evidence="5">Holin</fullName>
    </recommendedName>
</protein>
<evidence type="ECO:0000313" key="3">
    <source>
        <dbReference type="EMBL" id="MFC4717811.1"/>
    </source>
</evidence>
<comment type="caution">
    <text evidence="3">The sequence shown here is derived from an EMBL/GenBank/DDBJ whole genome shotgun (WGS) entry which is preliminary data.</text>
</comment>
<proteinExistence type="predicted"/>
<gene>
    <name evidence="3" type="ORF">ACFO7V_16945</name>
</gene>
<dbReference type="RefSeq" id="WP_346058737.1">
    <property type="nucleotide sequence ID" value="NZ_BAAAVQ010000005.1"/>
</dbReference>
<accession>A0ABV9MPC7</accession>
<reference evidence="4" key="1">
    <citation type="journal article" date="2019" name="Int. J. Syst. Evol. Microbiol.">
        <title>The Global Catalogue of Microorganisms (GCM) 10K type strain sequencing project: providing services to taxonomists for standard genome sequencing and annotation.</title>
        <authorList>
            <consortium name="The Broad Institute Genomics Platform"/>
            <consortium name="The Broad Institute Genome Sequencing Center for Infectious Disease"/>
            <person name="Wu L."/>
            <person name="Ma J."/>
        </authorList>
    </citation>
    <scope>NUCLEOTIDE SEQUENCE [LARGE SCALE GENOMIC DNA]</scope>
    <source>
        <strain evidence="4">CGMCC 1.12849</strain>
    </source>
</reference>
<dbReference type="Proteomes" id="UP001595884">
    <property type="component" value="Unassembled WGS sequence"/>
</dbReference>
<keyword evidence="2" id="KW-1133">Transmembrane helix</keyword>
<keyword evidence="4" id="KW-1185">Reference proteome</keyword>
<feature type="region of interest" description="Disordered" evidence="1">
    <location>
        <begin position="114"/>
        <end position="141"/>
    </location>
</feature>
<feature type="compositionally biased region" description="Basic and acidic residues" evidence="1">
    <location>
        <begin position="123"/>
        <end position="141"/>
    </location>
</feature>
<sequence length="141" mass="15027">MNAVFSTLWASVIRTFVPLIVGAVSSWAATAGIPLDDGFEPALFAVLSFVFGAVYHIGIRLLETYVSPRFGWLLGLAKSPDSYTAGNAPAQPGLATDLREHANEAKHVYPVSDAHEPTVSVDPADRGKPGILHAERDGDNI</sequence>